<dbReference type="HOGENOM" id="CLU_1220462_0_0_1"/>
<reference evidence="3 4" key="1">
    <citation type="submission" date="2014-04" db="EMBL/GenBank/DDBJ databases">
        <authorList>
            <consortium name="DOE Joint Genome Institute"/>
            <person name="Kuo A."/>
            <person name="Girlanda M."/>
            <person name="Perotto S."/>
            <person name="Kohler A."/>
            <person name="Nagy L.G."/>
            <person name="Floudas D."/>
            <person name="Copeland A."/>
            <person name="Barry K.W."/>
            <person name="Cichocki N."/>
            <person name="Veneault-Fourrey C."/>
            <person name="LaButti K."/>
            <person name="Lindquist E.A."/>
            <person name="Lipzen A."/>
            <person name="Lundell T."/>
            <person name="Morin E."/>
            <person name="Murat C."/>
            <person name="Sun H."/>
            <person name="Tunlid A."/>
            <person name="Henrissat B."/>
            <person name="Grigoriev I.V."/>
            <person name="Hibbett D.S."/>
            <person name="Martin F."/>
            <person name="Nordberg H.P."/>
            <person name="Cantor M.N."/>
            <person name="Hua S.X."/>
        </authorList>
    </citation>
    <scope>NUCLEOTIDE SEQUENCE [LARGE SCALE GENOMIC DNA]</scope>
    <source>
        <strain evidence="3 4">MUT 4182</strain>
    </source>
</reference>
<reference evidence="4" key="2">
    <citation type="submission" date="2015-01" db="EMBL/GenBank/DDBJ databases">
        <title>Evolutionary Origins and Diversification of the Mycorrhizal Mutualists.</title>
        <authorList>
            <consortium name="DOE Joint Genome Institute"/>
            <consortium name="Mycorrhizal Genomics Consortium"/>
            <person name="Kohler A."/>
            <person name="Kuo A."/>
            <person name="Nagy L.G."/>
            <person name="Floudas D."/>
            <person name="Copeland A."/>
            <person name="Barry K.W."/>
            <person name="Cichocki N."/>
            <person name="Veneault-Fourrey C."/>
            <person name="LaButti K."/>
            <person name="Lindquist E.A."/>
            <person name="Lipzen A."/>
            <person name="Lundell T."/>
            <person name="Morin E."/>
            <person name="Murat C."/>
            <person name="Riley R."/>
            <person name="Ohm R."/>
            <person name="Sun H."/>
            <person name="Tunlid A."/>
            <person name="Henrissat B."/>
            <person name="Grigoriev I.V."/>
            <person name="Hibbett D.S."/>
            <person name="Martin F."/>
        </authorList>
    </citation>
    <scope>NUCLEOTIDE SEQUENCE [LARGE SCALE GENOMIC DNA]</scope>
    <source>
        <strain evidence="4">MUT 4182</strain>
    </source>
</reference>
<feature type="compositionally biased region" description="Low complexity" evidence="1">
    <location>
        <begin position="7"/>
        <end position="27"/>
    </location>
</feature>
<keyword evidence="2" id="KW-0472">Membrane</keyword>
<evidence type="ECO:0000313" key="3">
    <source>
        <dbReference type="EMBL" id="KIO22079.1"/>
    </source>
</evidence>
<accession>A0A0C3QC51</accession>
<organism evidence="3 4">
    <name type="scientific">Tulasnella calospora MUT 4182</name>
    <dbReference type="NCBI Taxonomy" id="1051891"/>
    <lineage>
        <taxon>Eukaryota</taxon>
        <taxon>Fungi</taxon>
        <taxon>Dikarya</taxon>
        <taxon>Basidiomycota</taxon>
        <taxon>Agaricomycotina</taxon>
        <taxon>Agaricomycetes</taxon>
        <taxon>Cantharellales</taxon>
        <taxon>Tulasnellaceae</taxon>
        <taxon>Tulasnella</taxon>
    </lineage>
</organism>
<feature type="transmembrane region" description="Helical" evidence="2">
    <location>
        <begin position="102"/>
        <end position="132"/>
    </location>
</feature>
<gene>
    <name evidence="3" type="ORF">M407DRAFT_245288</name>
</gene>
<keyword evidence="2" id="KW-1133">Transmembrane helix</keyword>
<evidence type="ECO:0000256" key="1">
    <source>
        <dbReference type="SAM" id="MobiDB-lite"/>
    </source>
</evidence>
<feature type="region of interest" description="Disordered" evidence="1">
    <location>
        <begin position="191"/>
        <end position="210"/>
    </location>
</feature>
<dbReference type="EMBL" id="KN823119">
    <property type="protein sequence ID" value="KIO22079.1"/>
    <property type="molecule type" value="Genomic_DNA"/>
</dbReference>
<keyword evidence="2" id="KW-0812">Transmembrane</keyword>
<dbReference type="Proteomes" id="UP000054248">
    <property type="component" value="Unassembled WGS sequence"/>
</dbReference>
<dbReference type="OrthoDB" id="3270352at2759"/>
<proteinExistence type="predicted"/>
<sequence length="227" mass="23770">MTVFGRSTKSPAHSSRSSSCSSDSSSSIPTALRNRSRSSTAKAPKPSAPSLTKRISASIRPTPKPQPSLVRRATMTVSEFDSARWEKRMMKRIQRFQKDHPILMRIIGTGLCLAGAGVSALAMPAVLGAIGIKLAVANAPMMLAEGLAAGSTALPITTANIAAGAKVLASSVALNIGERLLAAPSSPTERGMFGFMPRRKNSSSSTLTESESRVGTLGDLALLYSKK</sequence>
<feature type="region of interest" description="Disordered" evidence="1">
    <location>
        <begin position="1"/>
        <end position="72"/>
    </location>
</feature>
<dbReference type="AlphaFoldDB" id="A0A0C3QC51"/>
<evidence type="ECO:0000313" key="4">
    <source>
        <dbReference type="Proteomes" id="UP000054248"/>
    </source>
</evidence>
<name>A0A0C3QC51_9AGAM</name>
<evidence type="ECO:0000256" key="2">
    <source>
        <dbReference type="SAM" id="Phobius"/>
    </source>
</evidence>
<protein>
    <submittedName>
        <fullName evidence="3">Uncharacterized protein</fullName>
    </submittedName>
</protein>
<keyword evidence="4" id="KW-1185">Reference proteome</keyword>